<feature type="transmembrane region" description="Helical" evidence="1">
    <location>
        <begin position="6"/>
        <end position="26"/>
    </location>
</feature>
<gene>
    <name evidence="2" type="ordered locus">Mtc_1378</name>
</gene>
<dbReference type="HOGENOM" id="CLU_2766043_0_0_2"/>
<reference evidence="2 3" key="1">
    <citation type="journal article" date="2012" name="J. Bacteriol.">
        <title>Complete genome sequence of a thermophilic methanogen, Methanocella conradii HZ254, isolated from Chinese rice field soil.</title>
        <authorList>
            <person name="Lu Z."/>
            <person name="Lu Y."/>
        </authorList>
    </citation>
    <scope>NUCLEOTIDE SEQUENCE [LARGE SCALE GENOMIC DNA]</scope>
    <source>
        <strain evidence="3">DSM 24694 / JCM 17849 / CGMCC 1.5162 / HZ254</strain>
    </source>
</reference>
<dbReference type="Proteomes" id="UP000005233">
    <property type="component" value="Chromosome"/>
</dbReference>
<proteinExistence type="predicted"/>
<name>H8IAN5_METCZ</name>
<evidence type="ECO:0000313" key="3">
    <source>
        <dbReference type="Proteomes" id="UP000005233"/>
    </source>
</evidence>
<protein>
    <submittedName>
        <fullName evidence="2">Uncharacterized protein</fullName>
    </submittedName>
</protein>
<evidence type="ECO:0000256" key="1">
    <source>
        <dbReference type="SAM" id="Phobius"/>
    </source>
</evidence>
<evidence type="ECO:0000313" key="2">
    <source>
        <dbReference type="EMBL" id="AFD00132.1"/>
    </source>
</evidence>
<dbReference type="AlphaFoldDB" id="H8IAN5"/>
<keyword evidence="1" id="KW-0812">Transmembrane</keyword>
<keyword evidence="3" id="KW-1185">Reference proteome</keyword>
<dbReference type="eggNOG" id="arCOG13220">
    <property type="taxonomic scope" value="Archaea"/>
</dbReference>
<organism evidence="2 3">
    <name type="scientific">Methanocella conradii (strain DSM 24694 / JCM 17849 / CGMCC 1.5162 / HZ254)</name>
    <dbReference type="NCBI Taxonomy" id="1041930"/>
    <lineage>
        <taxon>Archaea</taxon>
        <taxon>Methanobacteriati</taxon>
        <taxon>Methanobacteriota</taxon>
        <taxon>Stenosarchaea group</taxon>
        <taxon>Methanomicrobia</taxon>
        <taxon>Methanocellales</taxon>
        <taxon>Methanocellaceae</taxon>
        <taxon>Methanocella</taxon>
    </lineage>
</organism>
<keyword evidence="1" id="KW-0472">Membrane</keyword>
<dbReference type="GeneID" id="11971508"/>
<dbReference type="RefSeq" id="WP_014405969.1">
    <property type="nucleotide sequence ID" value="NC_017034.1"/>
</dbReference>
<sequence>MERKTLIFIIVLAIILLLILLCVKIIEQKKNASPTPSITIEPFRMPLPMMNHSLKKIQAPSYTPKAPSS</sequence>
<accession>H8IAN5</accession>
<dbReference type="EMBL" id="CP003243">
    <property type="protein sequence ID" value="AFD00132.1"/>
    <property type="molecule type" value="Genomic_DNA"/>
</dbReference>
<keyword evidence="1" id="KW-1133">Transmembrane helix</keyword>
<dbReference type="KEGG" id="mez:Mtc_1378"/>